<evidence type="ECO:0000256" key="2">
    <source>
        <dbReference type="ARBA" id="ARBA00004162"/>
    </source>
</evidence>
<reference evidence="11" key="1">
    <citation type="journal article" name="BMC Genomics">
        <title>Long-read sequencing and de novo genome assembly of marine medaka (Oryzias melastigma).</title>
        <authorList>
            <person name="Liang P."/>
            <person name="Saqib H.S.A."/>
            <person name="Ni X."/>
            <person name="Shen Y."/>
        </authorList>
    </citation>
    <scope>NUCLEOTIDE SEQUENCE</scope>
    <source>
        <strain evidence="11">Bigg-433</strain>
    </source>
</reference>
<dbReference type="GO" id="GO:0098797">
    <property type="term" value="C:plasma membrane protein complex"/>
    <property type="evidence" value="ECO:0007669"/>
    <property type="project" value="TreeGrafter"/>
</dbReference>
<keyword evidence="5 10" id="KW-0812">Transmembrane</keyword>
<keyword evidence="7 10" id="KW-0472">Membrane</keyword>
<evidence type="ECO:0000256" key="1">
    <source>
        <dbReference type="ARBA" id="ARBA00004120"/>
    </source>
</evidence>
<organism evidence="11 12">
    <name type="scientific">Oryzias melastigma</name>
    <name type="common">Marine medaka</name>
    <dbReference type="NCBI Taxonomy" id="30732"/>
    <lineage>
        <taxon>Eukaryota</taxon>
        <taxon>Metazoa</taxon>
        <taxon>Chordata</taxon>
        <taxon>Craniata</taxon>
        <taxon>Vertebrata</taxon>
        <taxon>Euteleostomi</taxon>
        <taxon>Actinopterygii</taxon>
        <taxon>Neopterygii</taxon>
        <taxon>Teleostei</taxon>
        <taxon>Neoteleostei</taxon>
        <taxon>Acanthomorphata</taxon>
        <taxon>Ovalentaria</taxon>
        <taxon>Atherinomorphae</taxon>
        <taxon>Beloniformes</taxon>
        <taxon>Adrianichthyidae</taxon>
        <taxon>Oryziinae</taxon>
        <taxon>Oryzias</taxon>
    </lineage>
</organism>
<feature type="transmembrane region" description="Helical" evidence="10">
    <location>
        <begin position="196"/>
        <end position="220"/>
    </location>
</feature>
<evidence type="ECO:0000256" key="5">
    <source>
        <dbReference type="ARBA" id="ARBA00022692"/>
    </source>
</evidence>
<evidence type="ECO:0000313" key="11">
    <source>
        <dbReference type="EMBL" id="KAF6731878.1"/>
    </source>
</evidence>
<evidence type="ECO:0000313" key="12">
    <source>
        <dbReference type="Proteomes" id="UP000646548"/>
    </source>
</evidence>
<dbReference type="PANTHER" id="PTHR16795:SF14">
    <property type="entry name" value="LIMBIN"/>
    <property type="match status" value="1"/>
</dbReference>
<dbReference type="EMBL" id="WKFB01000204">
    <property type="protein sequence ID" value="KAF6731878.1"/>
    <property type="molecule type" value="Genomic_DNA"/>
</dbReference>
<accession>A0A834CH88</accession>
<sequence length="240" mass="26003">MSGFITAHTSCVVLRETLGSYESGDSALSGPVGFRELFSEERPVSSSAPRGLWGHSLFSFLNFISNAVLVNLHADPPQLTFFLLIHNTGSAGGANLFQMVIRDSVSGITPIRTDGRVVERGFQMFAIDSLKAGSHVSVNYTAFVRSHKSEVLELPAFLTFSNASQNDICMFGPLQANLTLRLNSTDAIYPNHRVHFAGFAAGFFVALVLLSLGFLAMNLAGSTTGTESPPAEKKQRRFRP</sequence>
<evidence type="ECO:0000256" key="7">
    <source>
        <dbReference type="ARBA" id="ARBA00023136"/>
    </source>
</evidence>
<dbReference type="InterPro" id="IPR022076">
    <property type="entry name" value="Limbin"/>
</dbReference>
<keyword evidence="8" id="KW-0206">Cytoskeleton</keyword>
<dbReference type="AlphaFoldDB" id="A0A834CH88"/>
<comment type="caution">
    <text evidence="11">The sequence shown here is derived from an EMBL/GenBank/DDBJ whole genome shotgun (WGS) entry which is preliminary data.</text>
</comment>
<dbReference type="PANTHER" id="PTHR16795">
    <property type="entry name" value="LIMBIN/ELLIS-VAN CREVELD PROTEIN"/>
    <property type="match status" value="1"/>
</dbReference>
<dbReference type="Pfam" id="PF12297">
    <property type="entry name" value="EVC2_like"/>
    <property type="match status" value="1"/>
</dbReference>
<keyword evidence="4" id="KW-0963">Cytoplasm</keyword>
<dbReference type="InterPro" id="IPR026501">
    <property type="entry name" value="Limbin/EVC"/>
</dbReference>
<evidence type="ECO:0000256" key="9">
    <source>
        <dbReference type="ARBA" id="ARBA00023273"/>
    </source>
</evidence>
<evidence type="ECO:0000256" key="4">
    <source>
        <dbReference type="ARBA" id="ARBA00022490"/>
    </source>
</evidence>
<evidence type="ECO:0000256" key="3">
    <source>
        <dbReference type="ARBA" id="ARBA00022475"/>
    </source>
</evidence>
<comment type="subcellular location">
    <subcellularLocation>
        <location evidence="2">Cell membrane</location>
        <topology evidence="2">Single-pass membrane protein</topology>
    </subcellularLocation>
    <subcellularLocation>
        <location evidence="1">Cytoplasm</location>
        <location evidence="1">Cytoskeleton</location>
        <location evidence="1">Cilium basal body</location>
    </subcellularLocation>
</comment>
<dbReference type="GO" id="GO:0007224">
    <property type="term" value="P:smoothened signaling pathway"/>
    <property type="evidence" value="ECO:0007669"/>
    <property type="project" value="InterPro"/>
</dbReference>
<dbReference type="Proteomes" id="UP000646548">
    <property type="component" value="Unassembled WGS sequence"/>
</dbReference>
<evidence type="ECO:0000256" key="8">
    <source>
        <dbReference type="ARBA" id="ARBA00023212"/>
    </source>
</evidence>
<proteinExistence type="predicted"/>
<evidence type="ECO:0000256" key="10">
    <source>
        <dbReference type="SAM" id="Phobius"/>
    </source>
</evidence>
<gene>
    <name evidence="11" type="ORF">FQA47_020449</name>
</gene>
<keyword evidence="9" id="KW-0966">Cell projection</keyword>
<dbReference type="GO" id="GO:0060170">
    <property type="term" value="C:ciliary membrane"/>
    <property type="evidence" value="ECO:0007669"/>
    <property type="project" value="TreeGrafter"/>
</dbReference>
<name>A0A834CH88_ORYME</name>
<evidence type="ECO:0000256" key="6">
    <source>
        <dbReference type="ARBA" id="ARBA00022989"/>
    </source>
</evidence>
<protein>
    <submittedName>
        <fullName evidence="11">Limbin</fullName>
    </submittedName>
</protein>
<keyword evidence="6 10" id="KW-1133">Transmembrane helix</keyword>
<keyword evidence="3" id="KW-1003">Cell membrane</keyword>